<proteinExistence type="predicted"/>
<dbReference type="GO" id="GO:0005681">
    <property type="term" value="C:spliceosomal complex"/>
    <property type="evidence" value="ECO:0007669"/>
    <property type="project" value="TreeGrafter"/>
</dbReference>
<dbReference type="GO" id="GO:0003723">
    <property type="term" value="F:RNA binding"/>
    <property type="evidence" value="ECO:0007669"/>
    <property type="project" value="TreeGrafter"/>
</dbReference>
<dbReference type="PANTHER" id="PTHR23148:SF0">
    <property type="entry name" value="SERINE_ARGININE REPETITIVE MATRIX PROTEIN 1"/>
    <property type="match status" value="1"/>
</dbReference>
<dbReference type="InterPro" id="IPR052225">
    <property type="entry name" value="Ser/Arg_repetitive_matrix"/>
</dbReference>
<organism evidence="4 5">
    <name type="scientific">Lithohypha guttulata</name>
    <dbReference type="NCBI Taxonomy" id="1690604"/>
    <lineage>
        <taxon>Eukaryota</taxon>
        <taxon>Fungi</taxon>
        <taxon>Dikarya</taxon>
        <taxon>Ascomycota</taxon>
        <taxon>Pezizomycotina</taxon>
        <taxon>Eurotiomycetes</taxon>
        <taxon>Chaetothyriomycetidae</taxon>
        <taxon>Chaetothyriales</taxon>
        <taxon>Trichomeriaceae</taxon>
        <taxon>Lithohypha</taxon>
    </lineage>
</organism>
<accession>A0AAN7T755</accession>
<keyword evidence="1" id="KW-0507">mRNA processing</keyword>
<dbReference type="PROSITE" id="PS51025">
    <property type="entry name" value="PWI"/>
    <property type="match status" value="1"/>
</dbReference>
<feature type="region of interest" description="Disordered" evidence="2">
    <location>
        <begin position="121"/>
        <end position="154"/>
    </location>
</feature>
<dbReference type="SMART" id="SM00311">
    <property type="entry name" value="PWI"/>
    <property type="match status" value="1"/>
</dbReference>
<dbReference type="SUPFAM" id="SSF101233">
    <property type="entry name" value="PWI domain"/>
    <property type="match status" value="1"/>
</dbReference>
<feature type="compositionally biased region" description="Basic and acidic residues" evidence="2">
    <location>
        <begin position="123"/>
        <end position="154"/>
    </location>
</feature>
<comment type="caution">
    <text evidence="4">The sequence shown here is derived from an EMBL/GenBank/DDBJ whole genome shotgun (WGS) entry which is preliminary data.</text>
</comment>
<dbReference type="InterPro" id="IPR002483">
    <property type="entry name" value="PWI_dom"/>
</dbReference>
<dbReference type="GO" id="GO:0048024">
    <property type="term" value="P:regulation of mRNA splicing, via spliceosome"/>
    <property type="evidence" value="ECO:0007669"/>
    <property type="project" value="TreeGrafter"/>
</dbReference>
<dbReference type="Pfam" id="PF01480">
    <property type="entry name" value="PWI"/>
    <property type="match status" value="1"/>
</dbReference>
<dbReference type="PANTHER" id="PTHR23148">
    <property type="entry name" value="SERINE/ARGININE REGULATED NUCLEAR MATRIX PROTEIN"/>
    <property type="match status" value="1"/>
</dbReference>
<sequence>MLRQTKFPAEFNQKVDVQKINIEVMKKWIARRLSEILGTEDDVVTELCFNLLEGSRYPNIKELQIQLTGFLDKDTPKFCKDLWNLCLSAQSNHQGVPKELLEAKKQELIQEKEVAQRAAEAAQKQKESAVKQEQDLEAVRRRERDERPNRGRDHLGLAGLRLHEEDIRHTVHHLETATFRVELVALKREIPVKDGLAADPAPDHQLQGHPHLEETIEQLLLMSGLDHRPGSRDG</sequence>
<evidence type="ECO:0000313" key="5">
    <source>
        <dbReference type="Proteomes" id="UP001309876"/>
    </source>
</evidence>
<dbReference type="Gene3D" id="1.20.1390.10">
    <property type="entry name" value="PWI domain"/>
    <property type="match status" value="1"/>
</dbReference>
<evidence type="ECO:0000256" key="1">
    <source>
        <dbReference type="ARBA" id="ARBA00022664"/>
    </source>
</evidence>
<dbReference type="InterPro" id="IPR036483">
    <property type="entry name" value="PWI_dom_sf"/>
</dbReference>
<evidence type="ECO:0000259" key="3">
    <source>
        <dbReference type="PROSITE" id="PS51025"/>
    </source>
</evidence>
<keyword evidence="5" id="KW-1185">Reference proteome</keyword>
<protein>
    <recommendedName>
        <fullName evidence="3">PWI domain-containing protein</fullName>
    </recommendedName>
</protein>
<name>A0AAN7T755_9EURO</name>
<evidence type="ECO:0000256" key="2">
    <source>
        <dbReference type="SAM" id="MobiDB-lite"/>
    </source>
</evidence>
<gene>
    <name evidence="4" type="ORF">LTR05_000946</name>
</gene>
<feature type="domain" description="PWI" evidence="3">
    <location>
        <begin position="4"/>
        <end position="103"/>
    </location>
</feature>
<evidence type="ECO:0000313" key="4">
    <source>
        <dbReference type="EMBL" id="KAK5090770.1"/>
    </source>
</evidence>
<reference evidence="4 5" key="1">
    <citation type="submission" date="2023-08" db="EMBL/GenBank/DDBJ databases">
        <title>Black Yeasts Isolated from many extreme environments.</title>
        <authorList>
            <person name="Coleine C."/>
            <person name="Stajich J.E."/>
            <person name="Selbmann L."/>
        </authorList>
    </citation>
    <scope>NUCLEOTIDE SEQUENCE [LARGE SCALE GENOMIC DNA]</scope>
    <source>
        <strain evidence="4 5">CCFEE 5910</strain>
    </source>
</reference>
<dbReference type="EMBL" id="JAVRRJ010000001">
    <property type="protein sequence ID" value="KAK5090770.1"/>
    <property type="molecule type" value="Genomic_DNA"/>
</dbReference>
<dbReference type="Proteomes" id="UP001309876">
    <property type="component" value="Unassembled WGS sequence"/>
</dbReference>
<dbReference type="GO" id="GO:0006397">
    <property type="term" value="P:mRNA processing"/>
    <property type="evidence" value="ECO:0007669"/>
    <property type="project" value="UniProtKB-KW"/>
</dbReference>
<dbReference type="AlphaFoldDB" id="A0AAN7T755"/>